<dbReference type="GO" id="GO:0004722">
    <property type="term" value="F:protein serine/threonine phosphatase activity"/>
    <property type="evidence" value="ECO:0007669"/>
    <property type="project" value="UniProtKB-EC"/>
</dbReference>
<evidence type="ECO:0000256" key="7">
    <source>
        <dbReference type="ARBA" id="ARBA00023211"/>
    </source>
</evidence>
<reference evidence="14" key="1">
    <citation type="submission" date="2018-01" db="EMBL/GenBank/DDBJ databases">
        <authorList>
            <person name="Alioto T."/>
            <person name="Alioto T."/>
        </authorList>
    </citation>
    <scope>NUCLEOTIDE SEQUENCE [LARGE SCALE GENOMIC DNA]</scope>
</reference>
<proteinExistence type="inferred from homology"/>
<comment type="cofactor">
    <cofactor evidence="1 10">
        <name>Mn(2+)</name>
        <dbReference type="ChEBI" id="CHEBI:29035"/>
    </cofactor>
</comment>
<sequence>MEMELEMELEMVSSSYNKSSKSPCRKFFKSKVGNFDVQPSQQELCNGEKVDTGPGRARPSSACLRSLPRKHLSNVAKWPKFCFLRSSSGSLPGSAAEKDPANTFSQHSHARSGEVETSSNSSGSNHSLRYLGAALSIYKLLHYTLNSFSAAPSTATNMDRLVRLHAGIQRVETHLQTAASGGRHIIKIVLRGSGLLVQILISRTGKVLQVVIKRCARVVYRARLSLAQLSARASRLLQQTGIWGDELVARITADGGYLLEQAIAHGTQVYRRATTNGGRMIARLGQSTSQLVHVLSTGGLLLVRRATFGGCQCMSLIGGGGGGVGVRLLKPLFEGHRWLRTLLEEYEKQVADAETWPQPKDIHGWKLYGPEELRLLSVTCGIPSKRAEYQMGQCGEDAWFAASTNRGDTLGVADGVGGGRICKLSPGEFSDSLMRSCERLALNPCHEPRRLDLLLHRAHREVQEERHPVLASCHTCLLSLDRRTGIVSATNIGSCGFLVVRSGIIIARSTKQSRNSIASIQGGFAAILYDDIAQASIQQFRAEAGDMLLLATDGFFDNVHDERVLSLISELDGRTEPCRMRLYAETLALIARSATCSTYGKGSNRQLNMDDITVVLAVVN</sequence>
<keyword evidence="7 10" id="KW-0464">Manganese</keyword>
<evidence type="ECO:0000256" key="8">
    <source>
        <dbReference type="ARBA" id="ARBA00047761"/>
    </source>
</evidence>
<dbReference type="GO" id="GO:0046872">
    <property type="term" value="F:metal ion binding"/>
    <property type="evidence" value="ECO:0007669"/>
    <property type="project" value="UniProtKB-UniRule"/>
</dbReference>
<dbReference type="GO" id="GO:0005739">
    <property type="term" value="C:mitochondrion"/>
    <property type="evidence" value="ECO:0007669"/>
    <property type="project" value="TreeGrafter"/>
</dbReference>
<keyword evidence="14" id="KW-1185">Reference proteome</keyword>
<dbReference type="STRING" id="7266.A0A3B0JSE1"/>
<organism evidence="13 14">
    <name type="scientific">Drosophila guanche</name>
    <name type="common">Fruit fly</name>
    <dbReference type="NCBI Taxonomy" id="7266"/>
    <lineage>
        <taxon>Eukaryota</taxon>
        <taxon>Metazoa</taxon>
        <taxon>Ecdysozoa</taxon>
        <taxon>Arthropoda</taxon>
        <taxon>Hexapoda</taxon>
        <taxon>Insecta</taxon>
        <taxon>Pterygota</taxon>
        <taxon>Neoptera</taxon>
        <taxon>Endopterygota</taxon>
        <taxon>Diptera</taxon>
        <taxon>Brachycera</taxon>
        <taxon>Muscomorpha</taxon>
        <taxon>Ephydroidea</taxon>
        <taxon>Drosophilidae</taxon>
        <taxon>Drosophila</taxon>
        <taxon>Sophophora</taxon>
    </lineage>
</organism>
<evidence type="ECO:0000256" key="6">
    <source>
        <dbReference type="ARBA" id="ARBA00022912"/>
    </source>
</evidence>
<dbReference type="PROSITE" id="PS51746">
    <property type="entry name" value="PPM_2"/>
    <property type="match status" value="1"/>
</dbReference>
<dbReference type="Pfam" id="PF07228">
    <property type="entry name" value="SpoIIE"/>
    <property type="match status" value="1"/>
</dbReference>
<evidence type="ECO:0000256" key="3">
    <source>
        <dbReference type="ARBA" id="ARBA00006702"/>
    </source>
</evidence>
<comment type="similarity">
    <text evidence="3 10">Belongs to the PP2C family.</text>
</comment>
<gene>
    <name evidence="13" type="ORF">DGUA_6G011005</name>
</gene>
<dbReference type="SMART" id="SM00332">
    <property type="entry name" value="PP2Cc"/>
    <property type="match status" value="1"/>
</dbReference>
<dbReference type="InterPro" id="IPR001932">
    <property type="entry name" value="PPM-type_phosphatase-like_dom"/>
</dbReference>
<feature type="region of interest" description="Disordered" evidence="11">
    <location>
        <begin position="93"/>
        <end position="125"/>
    </location>
</feature>
<dbReference type="InterPro" id="IPR039123">
    <property type="entry name" value="PPTC7"/>
</dbReference>
<keyword evidence="6 10" id="KW-0904">Protein phosphatase</keyword>
<dbReference type="OrthoDB" id="60843at2759"/>
<evidence type="ECO:0000256" key="11">
    <source>
        <dbReference type="SAM" id="MobiDB-lite"/>
    </source>
</evidence>
<dbReference type="Proteomes" id="UP000268350">
    <property type="component" value="Unassembled WGS sequence"/>
</dbReference>
<keyword evidence="4 10" id="KW-0378">Hydrolase</keyword>
<dbReference type="SUPFAM" id="SSF81606">
    <property type="entry name" value="PP2C-like"/>
    <property type="match status" value="1"/>
</dbReference>
<protein>
    <recommendedName>
        <fullName evidence="10">Protein phosphatase</fullName>
        <ecNumber evidence="10">3.1.3.16</ecNumber>
    </recommendedName>
</protein>
<evidence type="ECO:0000256" key="1">
    <source>
        <dbReference type="ARBA" id="ARBA00001936"/>
    </source>
</evidence>
<name>A0A3B0JSE1_DROGU</name>
<evidence type="ECO:0000256" key="2">
    <source>
        <dbReference type="ARBA" id="ARBA00001946"/>
    </source>
</evidence>
<dbReference type="SMART" id="SM00331">
    <property type="entry name" value="PP2C_SIG"/>
    <property type="match status" value="1"/>
</dbReference>
<dbReference type="OMA" id="KSGRICN"/>
<dbReference type="PANTHER" id="PTHR12320:SF1">
    <property type="entry name" value="PROTEIN PHOSPHATASE PTC7 HOMOLOG"/>
    <property type="match status" value="1"/>
</dbReference>
<evidence type="ECO:0000256" key="5">
    <source>
        <dbReference type="ARBA" id="ARBA00022842"/>
    </source>
</evidence>
<accession>A0A3B0JSE1</accession>
<evidence type="ECO:0000256" key="10">
    <source>
        <dbReference type="RuleBase" id="RU366020"/>
    </source>
</evidence>
<evidence type="ECO:0000259" key="12">
    <source>
        <dbReference type="PROSITE" id="PS51746"/>
    </source>
</evidence>
<dbReference type="AlphaFoldDB" id="A0A3B0JSE1"/>
<dbReference type="EC" id="3.1.3.16" evidence="10"/>
<keyword evidence="5 10" id="KW-0460">Magnesium</keyword>
<comment type="catalytic activity">
    <reaction evidence="8 10">
        <text>O-phospho-L-seryl-[protein] + H2O = L-seryl-[protein] + phosphate</text>
        <dbReference type="Rhea" id="RHEA:20629"/>
        <dbReference type="Rhea" id="RHEA-COMP:9863"/>
        <dbReference type="Rhea" id="RHEA-COMP:11604"/>
        <dbReference type="ChEBI" id="CHEBI:15377"/>
        <dbReference type="ChEBI" id="CHEBI:29999"/>
        <dbReference type="ChEBI" id="CHEBI:43474"/>
        <dbReference type="ChEBI" id="CHEBI:83421"/>
        <dbReference type="EC" id="3.1.3.16"/>
    </reaction>
</comment>
<dbReference type="InterPro" id="IPR036457">
    <property type="entry name" value="PPM-type-like_dom_sf"/>
</dbReference>
<keyword evidence="10" id="KW-0479">Metal-binding</keyword>
<evidence type="ECO:0000313" key="13">
    <source>
        <dbReference type="EMBL" id="SPP78370.1"/>
    </source>
</evidence>
<feature type="compositionally biased region" description="Low complexity" evidence="11">
    <location>
        <begin position="115"/>
        <end position="125"/>
    </location>
</feature>
<comment type="catalytic activity">
    <reaction evidence="9 10">
        <text>O-phospho-L-threonyl-[protein] + H2O = L-threonyl-[protein] + phosphate</text>
        <dbReference type="Rhea" id="RHEA:47004"/>
        <dbReference type="Rhea" id="RHEA-COMP:11060"/>
        <dbReference type="Rhea" id="RHEA-COMP:11605"/>
        <dbReference type="ChEBI" id="CHEBI:15377"/>
        <dbReference type="ChEBI" id="CHEBI:30013"/>
        <dbReference type="ChEBI" id="CHEBI:43474"/>
        <dbReference type="ChEBI" id="CHEBI:61977"/>
        <dbReference type="EC" id="3.1.3.16"/>
    </reaction>
</comment>
<dbReference type="PANTHER" id="PTHR12320">
    <property type="entry name" value="PROTEIN PHOSPHATASE 2C"/>
    <property type="match status" value="1"/>
</dbReference>
<evidence type="ECO:0000256" key="4">
    <source>
        <dbReference type="ARBA" id="ARBA00022801"/>
    </source>
</evidence>
<dbReference type="Gene3D" id="3.60.40.10">
    <property type="entry name" value="PPM-type phosphatase domain"/>
    <property type="match status" value="1"/>
</dbReference>
<dbReference type="EMBL" id="OUUW01000003">
    <property type="protein sequence ID" value="SPP78370.1"/>
    <property type="molecule type" value="Genomic_DNA"/>
</dbReference>
<evidence type="ECO:0000313" key="14">
    <source>
        <dbReference type="Proteomes" id="UP000268350"/>
    </source>
</evidence>
<feature type="domain" description="PPM-type phosphatase" evidence="12">
    <location>
        <begin position="379"/>
        <end position="619"/>
    </location>
</feature>
<evidence type="ECO:0000256" key="9">
    <source>
        <dbReference type="ARBA" id="ARBA00048336"/>
    </source>
</evidence>
<comment type="cofactor">
    <cofactor evidence="2 10">
        <name>Mg(2+)</name>
        <dbReference type="ChEBI" id="CHEBI:18420"/>
    </cofactor>
</comment>